<dbReference type="AlphaFoldDB" id="A0A1V6QTQ8"/>
<evidence type="ECO:0000256" key="1">
    <source>
        <dbReference type="SAM" id="MobiDB-lite"/>
    </source>
</evidence>
<dbReference type="SUPFAM" id="SSF48403">
    <property type="entry name" value="Ankyrin repeat"/>
    <property type="match status" value="1"/>
</dbReference>
<keyword evidence="2" id="KW-0472">Membrane</keyword>
<comment type="caution">
    <text evidence="3">The sequence shown here is derived from an EMBL/GenBank/DDBJ whole genome shotgun (WGS) entry which is preliminary data.</text>
</comment>
<protein>
    <submittedName>
        <fullName evidence="3">Uncharacterized protein</fullName>
    </submittedName>
</protein>
<proteinExistence type="predicted"/>
<feature type="region of interest" description="Disordered" evidence="1">
    <location>
        <begin position="238"/>
        <end position="263"/>
    </location>
</feature>
<evidence type="ECO:0000313" key="4">
    <source>
        <dbReference type="Proteomes" id="UP000191612"/>
    </source>
</evidence>
<reference evidence="4" key="1">
    <citation type="journal article" date="2017" name="Nat. Microbiol.">
        <title>Global analysis of biosynthetic gene clusters reveals vast potential of secondary metabolite production in Penicillium species.</title>
        <authorList>
            <person name="Nielsen J.C."/>
            <person name="Grijseels S."/>
            <person name="Prigent S."/>
            <person name="Ji B."/>
            <person name="Dainat J."/>
            <person name="Nielsen K.F."/>
            <person name="Frisvad J.C."/>
            <person name="Workman M."/>
            <person name="Nielsen J."/>
        </authorList>
    </citation>
    <scope>NUCLEOTIDE SEQUENCE [LARGE SCALE GENOMIC DNA]</scope>
    <source>
        <strain evidence="4">IBT 29525</strain>
    </source>
</reference>
<feature type="transmembrane region" description="Helical" evidence="2">
    <location>
        <begin position="145"/>
        <end position="167"/>
    </location>
</feature>
<dbReference type="InterPro" id="IPR036770">
    <property type="entry name" value="Ankyrin_rpt-contain_sf"/>
</dbReference>
<feature type="compositionally biased region" description="Acidic residues" evidence="1">
    <location>
        <begin position="243"/>
        <end position="252"/>
    </location>
</feature>
<organism evidence="3 4">
    <name type="scientific">Penicillium solitum</name>
    <dbReference type="NCBI Taxonomy" id="60172"/>
    <lineage>
        <taxon>Eukaryota</taxon>
        <taxon>Fungi</taxon>
        <taxon>Dikarya</taxon>
        <taxon>Ascomycota</taxon>
        <taxon>Pezizomycotina</taxon>
        <taxon>Eurotiomycetes</taxon>
        <taxon>Eurotiomycetidae</taxon>
        <taxon>Eurotiales</taxon>
        <taxon>Aspergillaceae</taxon>
        <taxon>Penicillium</taxon>
    </lineage>
</organism>
<evidence type="ECO:0000313" key="3">
    <source>
        <dbReference type="EMBL" id="OQD92608.1"/>
    </source>
</evidence>
<keyword evidence="2" id="KW-1133">Transmembrane helix</keyword>
<keyword evidence="2" id="KW-0812">Transmembrane</keyword>
<name>A0A1V6QTQ8_9EURO</name>
<sequence length="333" mass="36341">MALFGDTSFIQSRQAHLQAYASVIDSNVPVEQVPTYAGSCVGLSPLGVLIAGTSGKDNSTNCLNYCITNTDGGVNGTDVNTEIAQWLSNFNYNQERVKNAFGAAEFLTTKVWMQNSVSPTEKSLTVNFDLGADTQIPVISRGGMAFVSIILGLYILMLIPLAVYAAWTPRWTTQLDSFAMMRIRAAIAERLPLTVDKNKNTIKSLDEIPGWVGDASEEKEPLGRLGLGVGRSLASRANRRFECEEEDDEESTAEEKEMPPRSWLMNPPTPLTPVGQDAQVNTVRVLGDIGIDIHVQDVDENTALHRAATGLNGHIRSMQLLLWIVAKRSTITA</sequence>
<dbReference type="Gene3D" id="1.25.40.20">
    <property type="entry name" value="Ankyrin repeat-containing domain"/>
    <property type="match status" value="1"/>
</dbReference>
<gene>
    <name evidence="3" type="ORF">PENSOL_c039G05885</name>
</gene>
<dbReference type="EMBL" id="MDYO01000039">
    <property type="protein sequence ID" value="OQD92608.1"/>
    <property type="molecule type" value="Genomic_DNA"/>
</dbReference>
<accession>A0A1V6QTQ8</accession>
<dbReference type="Proteomes" id="UP000191612">
    <property type="component" value="Unassembled WGS sequence"/>
</dbReference>
<evidence type="ECO:0000256" key="2">
    <source>
        <dbReference type="SAM" id="Phobius"/>
    </source>
</evidence>
<keyword evidence="4" id="KW-1185">Reference proteome</keyword>